<dbReference type="InterPro" id="IPR051486">
    <property type="entry name" value="Hcy_S-methyltransferase"/>
</dbReference>
<keyword evidence="2 6" id="KW-0808">Transferase</keyword>
<dbReference type="GO" id="GO:0033528">
    <property type="term" value="P:S-methylmethionine cycle"/>
    <property type="evidence" value="ECO:0007669"/>
    <property type="project" value="TreeGrafter"/>
</dbReference>
<evidence type="ECO:0000256" key="6">
    <source>
        <dbReference type="PROSITE-ProRule" id="PRU00333"/>
    </source>
</evidence>
<dbReference type="NCBIfam" id="NF007020">
    <property type="entry name" value="PRK09485.1"/>
    <property type="match status" value="1"/>
</dbReference>
<accession>A0AB38MAP1</accession>
<dbReference type="GO" id="GO:0009086">
    <property type="term" value="P:methionine biosynthetic process"/>
    <property type="evidence" value="ECO:0007669"/>
    <property type="project" value="InterPro"/>
</dbReference>
<evidence type="ECO:0000256" key="3">
    <source>
        <dbReference type="ARBA" id="ARBA00022723"/>
    </source>
</evidence>
<dbReference type="InterPro" id="IPR036589">
    <property type="entry name" value="HCY_dom_sf"/>
</dbReference>
<keyword evidence="3 5" id="KW-0479">Metal-binding</keyword>
<dbReference type="Proteomes" id="UP000305064">
    <property type="component" value="Unassembled WGS sequence"/>
</dbReference>
<dbReference type="PANTHER" id="PTHR46015:SF1">
    <property type="entry name" value="HOMOCYSTEINE S-METHYLTRANSFERASE-LIKE ISOFORM 1"/>
    <property type="match status" value="1"/>
</dbReference>
<dbReference type="GO" id="GO:0032259">
    <property type="term" value="P:methylation"/>
    <property type="evidence" value="ECO:0007669"/>
    <property type="project" value="UniProtKB-KW"/>
</dbReference>
<evidence type="ECO:0000256" key="2">
    <source>
        <dbReference type="ARBA" id="ARBA00022679"/>
    </source>
</evidence>
<proteinExistence type="predicted"/>
<dbReference type="Gene3D" id="3.20.20.330">
    <property type="entry name" value="Homocysteine-binding-like domain"/>
    <property type="match status" value="1"/>
</dbReference>
<dbReference type="PROSITE" id="PS50970">
    <property type="entry name" value="HCY"/>
    <property type="match status" value="1"/>
</dbReference>
<dbReference type="FunFam" id="3.20.20.330:FF:000002">
    <property type="entry name" value="Homocysteine S-methyltransferase"/>
    <property type="match status" value="1"/>
</dbReference>
<keyword evidence="4 5" id="KW-0862">Zinc</keyword>
<dbReference type="GO" id="GO:0008270">
    <property type="term" value="F:zinc ion binding"/>
    <property type="evidence" value="ECO:0007669"/>
    <property type="project" value="InterPro"/>
</dbReference>
<dbReference type="EMBL" id="QZBJ01000003">
    <property type="protein sequence ID" value="THY79247.1"/>
    <property type="molecule type" value="Genomic_DNA"/>
</dbReference>
<reference evidence="8 9" key="1">
    <citation type="submission" date="2018-10" db="EMBL/GenBank/DDBJ databases">
        <title>Fifty Aureobasidium pullulans genomes reveal a recombining polyextremotolerant generalist.</title>
        <authorList>
            <person name="Gostincar C."/>
            <person name="Turk M."/>
            <person name="Zajc J."/>
            <person name="Gunde-Cimerman N."/>
        </authorList>
    </citation>
    <scope>NUCLEOTIDE SEQUENCE [LARGE SCALE GENOMIC DNA]</scope>
    <source>
        <strain evidence="8 9">EXF-4256</strain>
    </source>
</reference>
<dbReference type="GO" id="GO:0008898">
    <property type="term" value="F:S-adenosylmethionine-homocysteine S-methyltransferase activity"/>
    <property type="evidence" value="ECO:0007669"/>
    <property type="project" value="TreeGrafter"/>
</dbReference>
<feature type="domain" description="Hcy-binding" evidence="7">
    <location>
        <begin position="33"/>
        <end position="348"/>
    </location>
</feature>
<protein>
    <submittedName>
        <fullName evidence="8">Homocysteine methyltransferase</fullName>
    </submittedName>
</protein>
<dbReference type="PIRSF" id="PIRSF037505">
    <property type="entry name" value="Betaine_HMT"/>
    <property type="match status" value="1"/>
</dbReference>
<sequence>MDNSRLSAVFRAARVRLKFPFLSIDLGMPSPVDPVARLLKDAPALILDGALATELENRGLDLSSKLWSAKALEETPEAIYGVHLDYFRAGADVAITASYQATPLGLSEHLGMSLEQSQKLIRCSVELAQQARDTALQEEREKTPSARPRQLLVAGSVGPYGAFLANGSEYRGDYQLSNEEFKNFHRPRIEALIAANVDILAYETIPSLPEIKALIELLETDFTNSTAWLGVTLRESDASLLSDGSPMSEVIRLVNACDQIVSVGVNCIPEQTVSAALDYLKPLTDKPLIVYPNSGETWNAEARQWNGQRAEGKEHAEVVQEWFGKGAKLIGGCCRTGPKDIQNIRDTLASS</sequence>
<evidence type="ECO:0000259" key="7">
    <source>
        <dbReference type="PROSITE" id="PS50970"/>
    </source>
</evidence>
<keyword evidence="1 6" id="KW-0489">Methyltransferase</keyword>
<evidence type="ECO:0000313" key="9">
    <source>
        <dbReference type="Proteomes" id="UP000305064"/>
    </source>
</evidence>
<feature type="binding site" evidence="5 6">
    <location>
        <position position="267"/>
    </location>
    <ligand>
        <name>Zn(2+)</name>
        <dbReference type="ChEBI" id="CHEBI:29105"/>
    </ligand>
</feature>
<feature type="binding site" evidence="6">
    <location>
        <position position="333"/>
    </location>
    <ligand>
        <name>Zn(2+)</name>
        <dbReference type="ChEBI" id="CHEBI:29105"/>
    </ligand>
</feature>
<evidence type="ECO:0000256" key="5">
    <source>
        <dbReference type="PIRSR" id="PIRSR037505-2"/>
    </source>
</evidence>
<dbReference type="SUPFAM" id="SSF82282">
    <property type="entry name" value="Homocysteine S-methyltransferase"/>
    <property type="match status" value="1"/>
</dbReference>
<feature type="binding site" evidence="6">
    <location>
        <position position="334"/>
    </location>
    <ligand>
        <name>Zn(2+)</name>
        <dbReference type="ChEBI" id="CHEBI:29105"/>
    </ligand>
</feature>
<evidence type="ECO:0000313" key="8">
    <source>
        <dbReference type="EMBL" id="THY79247.1"/>
    </source>
</evidence>
<dbReference type="Pfam" id="PF02574">
    <property type="entry name" value="S-methyl_trans"/>
    <property type="match status" value="1"/>
</dbReference>
<dbReference type="AlphaFoldDB" id="A0AB38MAP1"/>
<name>A0AB38MAP1_AURPU</name>
<comment type="caution">
    <text evidence="8">The sequence shown here is derived from an EMBL/GenBank/DDBJ whole genome shotgun (WGS) entry which is preliminary data.</text>
</comment>
<evidence type="ECO:0000256" key="4">
    <source>
        <dbReference type="ARBA" id="ARBA00022833"/>
    </source>
</evidence>
<gene>
    <name evidence="8" type="ORF">D6C94_00743</name>
</gene>
<dbReference type="InterPro" id="IPR017226">
    <property type="entry name" value="BHMT-like"/>
</dbReference>
<evidence type="ECO:0000256" key="1">
    <source>
        <dbReference type="ARBA" id="ARBA00022603"/>
    </source>
</evidence>
<dbReference type="InterPro" id="IPR003726">
    <property type="entry name" value="HCY_dom"/>
</dbReference>
<comment type="cofactor">
    <cofactor evidence="5">
        <name>Zn(2+)</name>
        <dbReference type="ChEBI" id="CHEBI:29105"/>
    </cofactor>
    <text evidence="5">Binds 1 zinc ion per subunit.</text>
</comment>
<organism evidence="8 9">
    <name type="scientific">Aureobasidium pullulans</name>
    <name type="common">Black yeast</name>
    <name type="synonym">Pullularia pullulans</name>
    <dbReference type="NCBI Taxonomy" id="5580"/>
    <lineage>
        <taxon>Eukaryota</taxon>
        <taxon>Fungi</taxon>
        <taxon>Dikarya</taxon>
        <taxon>Ascomycota</taxon>
        <taxon>Pezizomycotina</taxon>
        <taxon>Dothideomycetes</taxon>
        <taxon>Dothideomycetidae</taxon>
        <taxon>Dothideales</taxon>
        <taxon>Saccotheciaceae</taxon>
        <taxon>Aureobasidium</taxon>
    </lineage>
</organism>
<dbReference type="PANTHER" id="PTHR46015">
    <property type="entry name" value="ZGC:172121"/>
    <property type="match status" value="1"/>
</dbReference>